<feature type="compositionally biased region" description="Polar residues" evidence="1">
    <location>
        <begin position="89"/>
        <end position="110"/>
    </location>
</feature>
<protein>
    <submittedName>
        <fullName evidence="2">Uncharacterized protein</fullName>
    </submittedName>
</protein>
<proteinExistence type="predicted"/>
<sequence length="419" mass="47973">MTNISRQKNTEGSCIIDEIFIDDDKYRTLAELAGPLILHDEYLLAQHLENIKVALAFWIRRIQTSLTNNLTTRTDTQSFTTCTTSTISQAEPPQSRDNSNYATESTTLVNNKKRKIKRKDSHYHDTTDVNKGRQRHKDKLQNDLGTECPTNSETQLLKNSEHVDNVTSMKDVIPLPALDSNLQQQVKLVDFSTDGNVNTSLPVQISSLLNTNHESDNIWKDLWLLNQDVIMNDADDANDKEITNNNIMRISMDQVPSQSTSSLQEFESAIKATPNATDTNNDDTIDHKWYPPSKIKKPSKVLSDIKKHSSRNNKSIHAYTEEKIATYDAFIPINDIDHYDTIEDKISFIELNVRNISDYAGIEYNAKDKQIIIKNYVLGGMRRMVRIFNHYFKTSNFKMREKSTTRCTDNESQVENSKS</sequence>
<dbReference type="VEuPathDB" id="FungiDB:FUN_010691"/>
<keyword evidence="3" id="KW-1185">Reference proteome</keyword>
<evidence type="ECO:0000313" key="2">
    <source>
        <dbReference type="EMBL" id="PKY51974.1"/>
    </source>
</evidence>
<gene>
    <name evidence="2" type="ORF">RhiirA4_469321</name>
</gene>
<dbReference type="VEuPathDB" id="FungiDB:RhiirFUN_005456"/>
<feature type="region of interest" description="Disordered" evidence="1">
    <location>
        <begin position="84"/>
        <end position="151"/>
    </location>
</feature>
<dbReference type="Proteomes" id="UP000234323">
    <property type="component" value="Unassembled WGS sequence"/>
</dbReference>
<dbReference type="EMBL" id="LLXI01001113">
    <property type="protein sequence ID" value="PKY51974.1"/>
    <property type="molecule type" value="Genomic_DNA"/>
</dbReference>
<dbReference type="AlphaFoldDB" id="A0A2I1GZJ0"/>
<accession>A0A2I1GZJ0</accession>
<feature type="compositionally biased region" description="Basic residues" evidence="1">
    <location>
        <begin position="111"/>
        <end position="121"/>
    </location>
</feature>
<comment type="caution">
    <text evidence="2">The sequence shown here is derived from an EMBL/GenBank/DDBJ whole genome shotgun (WGS) entry which is preliminary data.</text>
</comment>
<feature type="compositionally biased region" description="Basic and acidic residues" evidence="1">
    <location>
        <begin position="122"/>
        <end position="131"/>
    </location>
</feature>
<evidence type="ECO:0000256" key="1">
    <source>
        <dbReference type="SAM" id="MobiDB-lite"/>
    </source>
</evidence>
<dbReference type="VEuPathDB" id="FungiDB:FUN_010690"/>
<reference evidence="2 3" key="1">
    <citation type="submission" date="2015-10" db="EMBL/GenBank/DDBJ databases">
        <title>Genome analyses suggest a sexual origin of heterokaryosis in a supposedly ancient asexual fungus.</title>
        <authorList>
            <person name="Ropars J."/>
            <person name="Sedzielewska K."/>
            <person name="Noel J."/>
            <person name="Charron P."/>
            <person name="Farinelli L."/>
            <person name="Marton T."/>
            <person name="Kruger M."/>
            <person name="Pelin A."/>
            <person name="Brachmann A."/>
            <person name="Corradi N."/>
        </authorList>
    </citation>
    <scope>NUCLEOTIDE SEQUENCE [LARGE SCALE GENOMIC DNA]</scope>
    <source>
        <strain evidence="2 3">A4</strain>
    </source>
</reference>
<name>A0A2I1GZJ0_9GLOM</name>
<dbReference type="VEuPathDB" id="FungiDB:RhiirA1_479672"/>
<organism evidence="2 3">
    <name type="scientific">Rhizophagus irregularis</name>
    <dbReference type="NCBI Taxonomy" id="588596"/>
    <lineage>
        <taxon>Eukaryota</taxon>
        <taxon>Fungi</taxon>
        <taxon>Fungi incertae sedis</taxon>
        <taxon>Mucoromycota</taxon>
        <taxon>Glomeromycotina</taxon>
        <taxon>Glomeromycetes</taxon>
        <taxon>Glomerales</taxon>
        <taxon>Glomeraceae</taxon>
        <taxon>Rhizophagus</taxon>
    </lineage>
</organism>
<evidence type="ECO:0000313" key="3">
    <source>
        <dbReference type="Proteomes" id="UP000234323"/>
    </source>
</evidence>